<dbReference type="NCBIfam" id="NF003652">
    <property type="entry name" value="PRK05286.2-5"/>
    <property type="match status" value="1"/>
</dbReference>
<keyword evidence="8 11" id="KW-0560">Oxidoreductase</keyword>
<accession>A0ABT2LXK8</accession>
<comment type="pathway">
    <text evidence="3 11">Pyrimidine metabolism; UMP biosynthesis via de novo pathway; orotate from (S)-dihydroorotate (quinone route): step 1/1.</text>
</comment>
<dbReference type="EMBL" id="JAOCZP010000015">
    <property type="protein sequence ID" value="MCT7378597.1"/>
    <property type="molecule type" value="Genomic_DNA"/>
</dbReference>
<dbReference type="InterPro" id="IPR005719">
    <property type="entry name" value="Dihydroorotate_DH_2"/>
</dbReference>
<gene>
    <name evidence="11" type="primary">pyrD</name>
    <name evidence="13" type="ORF">N5A92_26650</name>
</gene>
<proteinExistence type="inferred from homology"/>
<feature type="binding site" evidence="11">
    <location>
        <position position="176"/>
    </location>
    <ligand>
        <name>substrate</name>
    </ligand>
</feature>
<dbReference type="NCBIfam" id="TIGR01036">
    <property type="entry name" value="pyrD_sub2"/>
    <property type="match status" value="1"/>
</dbReference>
<feature type="active site" description="Nucleophile" evidence="11">
    <location>
        <position position="174"/>
    </location>
</feature>
<evidence type="ECO:0000256" key="11">
    <source>
        <dbReference type="HAMAP-Rule" id="MF_00225"/>
    </source>
</evidence>
<evidence type="ECO:0000256" key="3">
    <source>
        <dbReference type="ARBA" id="ARBA00005161"/>
    </source>
</evidence>
<dbReference type="HAMAP" id="MF_00225">
    <property type="entry name" value="DHO_dh_type2"/>
    <property type="match status" value="1"/>
</dbReference>
<comment type="subcellular location">
    <subcellularLocation>
        <location evidence="11">Cell membrane</location>
        <topology evidence="11">Peripheral membrane protein</topology>
    </subcellularLocation>
    <subcellularLocation>
        <location evidence="2">Membrane</location>
    </subcellularLocation>
</comment>
<dbReference type="Pfam" id="PF01180">
    <property type="entry name" value="DHO_dh"/>
    <property type="match status" value="1"/>
</dbReference>
<evidence type="ECO:0000313" key="14">
    <source>
        <dbReference type="Proteomes" id="UP001320831"/>
    </source>
</evidence>
<dbReference type="InterPro" id="IPR005720">
    <property type="entry name" value="Dihydroorotate_DH_cat"/>
</dbReference>
<feature type="binding site" evidence="11">
    <location>
        <position position="295"/>
    </location>
    <ligand>
        <name>FMN</name>
        <dbReference type="ChEBI" id="CHEBI:58210"/>
    </ligand>
</feature>
<feature type="binding site" evidence="11">
    <location>
        <position position="266"/>
    </location>
    <ligand>
        <name>FMN</name>
        <dbReference type="ChEBI" id="CHEBI:58210"/>
    </ligand>
</feature>
<evidence type="ECO:0000256" key="9">
    <source>
        <dbReference type="ARBA" id="ARBA00023136"/>
    </source>
</evidence>
<evidence type="ECO:0000259" key="12">
    <source>
        <dbReference type="Pfam" id="PF01180"/>
    </source>
</evidence>
<feature type="binding site" evidence="11">
    <location>
        <position position="244"/>
    </location>
    <ligand>
        <name>FMN</name>
        <dbReference type="ChEBI" id="CHEBI:58210"/>
    </ligand>
</feature>
<evidence type="ECO:0000313" key="13">
    <source>
        <dbReference type="EMBL" id="MCT7378597.1"/>
    </source>
</evidence>
<reference evidence="13 14" key="1">
    <citation type="submission" date="2022-09" db="EMBL/GenBank/DDBJ databases">
        <title>Chelativorans salina sp. nov., a novel slightly halophilic bacterium isolated from a saline lake sediment enrichment.</title>
        <authorList>
            <person name="Gao L."/>
            <person name="Fang B.-Z."/>
            <person name="Li W.-J."/>
        </authorList>
    </citation>
    <scope>NUCLEOTIDE SEQUENCE [LARGE SCALE GENOMIC DNA]</scope>
    <source>
        <strain evidence="13 14">EGI FJ00035</strain>
    </source>
</reference>
<feature type="binding site" evidence="11">
    <location>
        <position position="140"/>
    </location>
    <ligand>
        <name>FMN</name>
        <dbReference type="ChEBI" id="CHEBI:58210"/>
    </ligand>
</feature>
<keyword evidence="7 11" id="KW-0665">Pyrimidine biosynthesis</keyword>
<dbReference type="CDD" id="cd04738">
    <property type="entry name" value="DHOD_2_like"/>
    <property type="match status" value="1"/>
</dbReference>
<evidence type="ECO:0000256" key="5">
    <source>
        <dbReference type="ARBA" id="ARBA00022630"/>
    </source>
</evidence>
<dbReference type="RefSeq" id="WP_260907610.1">
    <property type="nucleotide sequence ID" value="NZ_JAOCZP010000015.1"/>
</dbReference>
<feature type="binding site" evidence="11">
    <location>
        <position position="171"/>
    </location>
    <ligand>
        <name>FMN</name>
        <dbReference type="ChEBI" id="CHEBI:58210"/>
    </ligand>
</feature>
<comment type="caution">
    <text evidence="13">The sequence shown here is derived from an EMBL/GenBank/DDBJ whole genome shotgun (WGS) entry which is preliminary data.</text>
</comment>
<dbReference type="PANTHER" id="PTHR48109">
    <property type="entry name" value="DIHYDROOROTATE DEHYDROGENASE (QUINONE), MITOCHONDRIAL-RELATED"/>
    <property type="match status" value="1"/>
</dbReference>
<feature type="binding site" evidence="11">
    <location>
        <begin position="245"/>
        <end position="246"/>
    </location>
    <ligand>
        <name>substrate</name>
    </ligand>
</feature>
<dbReference type="PROSITE" id="PS00911">
    <property type="entry name" value="DHODEHASE_1"/>
    <property type="match status" value="1"/>
</dbReference>
<comment type="catalytic activity">
    <reaction evidence="10 11">
        <text>(S)-dihydroorotate + a quinone = orotate + a quinol</text>
        <dbReference type="Rhea" id="RHEA:30187"/>
        <dbReference type="ChEBI" id="CHEBI:24646"/>
        <dbReference type="ChEBI" id="CHEBI:30839"/>
        <dbReference type="ChEBI" id="CHEBI:30864"/>
        <dbReference type="ChEBI" id="CHEBI:132124"/>
        <dbReference type="EC" id="1.3.5.2"/>
    </reaction>
</comment>
<evidence type="ECO:0000256" key="8">
    <source>
        <dbReference type="ARBA" id="ARBA00023002"/>
    </source>
</evidence>
<comment type="function">
    <text evidence="1 11">Catalyzes the conversion of dihydroorotate to orotate with quinone as electron acceptor.</text>
</comment>
<feature type="binding site" evidence="11">
    <location>
        <begin position="111"/>
        <end position="115"/>
    </location>
    <ligand>
        <name>substrate</name>
    </ligand>
</feature>
<name>A0ABT2LXK8_9HYPH</name>
<protein>
    <recommendedName>
        <fullName evidence="11">Dihydroorotate dehydrogenase (quinone)</fullName>
        <ecNumber evidence="11">1.3.5.2</ecNumber>
    </recommendedName>
    <alternativeName>
        <fullName evidence="11">DHOdehase</fullName>
        <shortName evidence="11">DHOD</shortName>
        <shortName evidence="11">DHODase</shortName>
    </alternativeName>
    <alternativeName>
        <fullName evidence="11">Dihydroorotate oxidase</fullName>
    </alternativeName>
</protein>
<dbReference type="PROSITE" id="PS00912">
    <property type="entry name" value="DHODEHASE_2"/>
    <property type="match status" value="1"/>
</dbReference>
<feature type="binding site" evidence="11">
    <location>
        <position position="66"/>
    </location>
    <ligand>
        <name>substrate</name>
    </ligand>
</feature>
<evidence type="ECO:0000256" key="7">
    <source>
        <dbReference type="ARBA" id="ARBA00022975"/>
    </source>
</evidence>
<dbReference type="NCBIfam" id="NF003645">
    <property type="entry name" value="PRK05286.1-2"/>
    <property type="match status" value="1"/>
</dbReference>
<dbReference type="EC" id="1.3.5.2" evidence="11"/>
<dbReference type="Proteomes" id="UP001320831">
    <property type="component" value="Unassembled WGS sequence"/>
</dbReference>
<dbReference type="SUPFAM" id="SSF51395">
    <property type="entry name" value="FMN-linked oxidoreductases"/>
    <property type="match status" value="1"/>
</dbReference>
<dbReference type="InterPro" id="IPR013785">
    <property type="entry name" value="Aldolase_TIM"/>
</dbReference>
<keyword evidence="6 11" id="KW-0288">FMN</keyword>
<dbReference type="GO" id="GO:0106430">
    <property type="term" value="F:dihydroorotate dehydrogenase (quinone) activity"/>
    <property type="evidence" value="ECO:0007669"/>
    <property type="project" value="UniProtKB-EC"/>
</dbReference>
<evidence type="ECO:0000256" key="1">
    <source>
        <dbReference type="ARBA" id="ARBA00003125"/>
    </source>
</evidence>
<dbReference type="PANTHER" id="PTHR48109:SF4">
    <property type="entry name" value="DIHYDROOROTATE DEHYDROGENASE (QUINONE), MITOCHONDRIAL"/>
    <property type="match status" value="1"/>
</dbReference>
<evidence type="ECO:0000256" key="2">
    <source>
        <dbReference type="ARBA" id="ARBA00004370"/>
    </source>
</evidence>
<comment type="cofactor">
    <cofactor evidence="11">
        <name>FMN</name>
        <dbReference type="ChEBI" id="CHEBI:58210"/>
    </cofactor>
    <text evidence="11">Binds 1 FMN per subunit.</text>
</comment>
<keyword evidence="5 11" id="KW-0285">Flavoprotein</keyword>
<dbReference type="Gene3D" id="3.20.20.70">
    <property type="entry name" value="Aldolase class I"/>
    <property type="match status" value="1"/>
</dbReference>
<dbReference type="InterPro" id="IPR050074">
    <property type="entry name" value="DHO_dehydrogenase"/>
</dbReference>
<feature type="binding site" evidence="11">
    <location>
        <begin position="62"/>
        <end position="66"/>
    </location>
    <ligand>
        <name>FMN</name>
        <dbReference type="ChEBI" id="CHEBI:58210"/>
    </ligand>
</feature>
<keyword evidence="9 11" id="KW-0472">Membrane</keyword>
<evidence type="ECO:0000256" key="10">
    <source>
        <dbReference type="ARBA" id="ARBA00048639"/>
    </source>
</evidence>
<comment type="subunit">
    <text evidence="11">Monomer.</text>
</comment>
<feature type="binding site" evidence="11">
    <location>
        <position position="86"/>
    </location>
    <ligand>
        <name>FMN</name>
        <dbReference type="ChEBI" id="CHEBI:58210"/>
    </ligand>
</feature>
<sequence length="363" mass="38552">MKRLLDLASRPLLFALDPERAHGLSIAALKSGVPLCSPPPLSDRLSLTLAGLSFPNPLGMAAGYDKNAEVPDALLRLGFGFTECGTITPRAQEGNPKPRLFRLIEDRAVINRLGFNNEGHQSVLARLVARAPRGGIVGVNIGANRDSPDRVADYEEGVRLFAGVASYLTVNISSPNTAGLRALQGREQLSELLARVMAARDSRNTGLGSSTPVFLKIAPDLSEEALADIAAEVLDKRVDGLIVSNTTLSRNGVTDIAANETGGLSGAPLFPRSTTVLAKMRRLIGPWLPIIGVGGVHSAETALEKIRAGADLVQLYTGMIFEGPSLAARIVRDMDAYLEAQGLASIAEIRDSHADDWAARPLD</sequence>
<keyword evidence="11" id="KW-1003">Cell membrane</keyword>
<feature type="domain" description="Dihydroorotate dehydrogenase catalytic" evidence="12">
    <location>
        <begin position="45"/>
        <end position="337"/>
    </location>
</feature>
<keyword evidence="14" id="KW-1185">Reference proteome</keyword>
<comment type="similarity">
    <text evidence="4 11">Belongs to the dihydroorotate dehydrogenase family. Type 2 subfamily.</text>
</comment>
<feature type="binding site" evidence="11">
    <location>
        <begin position="316"/>
        <end position="317"/>
    </location>
    <ligand>
        <name>FMN</name>
        <dbReference type="ChEBI" id="CHEBI:58210"/>
    </ligand>
</feature>
<evidence type="ECO:0000256" key="6">
    <source>
        <dbReference type="ARBA" id="ARBA00022643"/>
    </source>
</evidence>
<dbReference type="InterPro" id="IPR001295">
    <property type="entry name" value="Dihydroorotate_DH_CS"/>
</dbReference>
<organism evidence="13 14">
    <name type="scientific">Chelativorans salis</name>
    <dbReference type="NCBI Taxonomy" id="2978478"/>
    <lineage>
        <taxon>Bacteria</taxon>
        <taxon>Pseudomonadati</taxon>
        <taxon>Pseudomonadota</taxon>
        <taxon>Alphaproteobacteria</taxon>
        <taxon>Hyphomicrobiales</taxon>
        <taxon>Phyllobacteriaceae</taxon>
        <taxon>Chelativorans</taxon>
    </lineage>
</organism>
<evidence type="ECO:0000256" key="4">
    <source>
        <dbReference type="ARBA" id="ARBA00005359"/>
    </source>
</evidence>
<feature type="binding site" evidence="11">
    <location>
        <position position="216"/>
    </location>
    <ligand>
        <name>FMN</name>
        <dbReference type="ChEBI" id="CHEBI:58210"/>
    </ligand>
</feature>
<feature type="binding site" evidence="11">
    <location>
        <position position="171"/>
    </location>
    <ligand>
        <name>substrate</name>
    </ligand>
</feature>